<dbReference type="PANTHER" id="PTHR11786">
    <property type="entry name" value="N-HYDROXYARYLAMINE O-ACETYLTRANSFERASE"/>
    <property type="match status" value="1"/>
</dbReference>
<gene>
    <name evidence="1" type="ORF">AFUS01_LOCUS31848</name>
</gene>
<dbReference type="Proteomes" id="UP000708208">
    <property type="component" value="Unassembled WGS sequence"/>
</dbReference>
<comment type="caution">
    <text evidence="1">The sequence shown here is derived from an EMBL/GenBank/DDBJ whole genome shotgun (WGS) entry which is preliminary data.</text>
</comment>
<protein>
    <recommendedName>
        <fullName evidence="3">Arylamine N-acetyltransferase</fullName>
    </recommendedName>
</protein>
<dbReference type="OrthoDB" id="7657606at2759"/>
<dbReference type="GO" id="GO:0016407">
    <property type="term" value="F:acetyltransferase activity"/>
    <property type="evidence" value="ECO:0007669"/>
    <property type="project" value="InterPro"/>
</dbReference>
<dbReference type="InterPro" id="IPR001447">
    <property type="entry name" value="Arylamine_N-AcTrfase"/>
</dbReference>
<proteinExistence type="predicted"/>
<dbReference type="PANTHER" id="PTHR11786:SF0">
    <property type="entry name" value="ARYLAMINE N-ACETYLTRANSFERASE 4-RELATED"/>
    <property type="match status" value="1"/>
</dbReference>
<name>A0A8J2PAV8_9HEXA</name>
<sequence length="304" mass="34981">MLTKEIVEKFIEVKLEMPDWREQLSNSKLNFFLELIKRYKQKIYYQNFSYSVKSVEEMTTPTEESSIYDVTQTPGAACIQMNYFTQALLEYLGYDAFLVSAPVDVIPHANNHMVVIIRIPDSGKTELYMVDAGLPWPVPEAVNLNKLPNVVQAGGFKLAYRFNSETNKYERVVIGGDPIKSGNDFSSETEEKVDITFDLNPLKFKDFVEAMRITFTEPQSTFFLNMAFMFRFISLKSAGDFEYVSCFARTMVVGTNTDRQVFTYETFTDMVPDILKYFPKMDPAQVQLACEKFEKQRLADKGSD</sequence>
<reference evidence="1" key="1">
    <citation type="submission" date="2021-06" db="EMBL/GenBank/DDBJ databases">
        <authorList>
            <person name="Hodson N. C."/>
            <person name="Mongue J. A."/>
            <person name="Jaron S. K."/>
        </authorList>
    </citation>
    <scope>NUCLEOTIDE SEQUENCE</scope>
</reference>
<evidence type="ECO:0008006" key="3">
    <source>
        <dbReference type="Google" id="ProtNLM"/>
    </source>
</evidence>
<organism evidence="1 2">
    <name type="scientific">Allacma fusca</name>
    <dbReference type="NCBI Taxonomy" id="39272"/>
    <lineage>
        <taxon>Eukaryota</taxon>
        <taxon>Metazoa</taxon>
        <taxon>Ecdysozoa</taxon>
        <taxon>Arthropoda</taxon>
        <taxon>Hexapoda</taxon>
        <taxon>Collembola</taxon>
        <taxon>Symphypleona</taxon>
        <taxon>Sminthuridae</taxon>
        <taxon>Allacma</taxon>
    </lineage>
</organism>
<accession>A0A8J2PAV8</accession>
<dbReference type="AlphaFoldDB" id="A0A8J2PAV8"/>
<keyword evidence="2" id="KW-1185">Reference proteome</keyword>
<dbReference type="EMBL" id="CAJVCH010513503">
    <property type="protein sequence ID" value="CAG7821516.1"/>
    <property type="molecule type" value="Genomic_DNA"/>
</dbReference>
<evidence type="ECO:0000313" key="2">
    <source>
        <dbReference type="Proteomes" id="UP000708208"/>
    </source>
</evidence>
<dbReference type="Pfam" id="PF00797">
    <property type="entry name" value="Acetyltransf_2"/>
    <property type="match status" value="1"/>
</dbReference>
<evidence type="ECO:0000313" key="1">
    <source>
        <dbReference type="EMBL" id="CAG7821516.1"/>
    </source>
</evidence>